<dbReference type="EMBL" id="LCWF01000135">
    <property type="protein sequence ID" value="KKY17923.1"/>
    <property type="molecule type" value="Genomic_DNA"/>
</dbReference>
<protein>
    <submittedName>
        <fullName evidence="2">Uncharacterized protein</fullName>
    </submittedName>
</protein>
<name>A0A0G2G1Z6_PHACM</name>
<dbReference type="Proteomes" id="UP000053317">
    <property type="component" value="Unassembled WGS sequence"/>
</dbReference>
<dbReference type="AlphaFoldDB" id="A0A0G2G1Z6"/>
<comment type="caution">
    <text evidence="2">The sequence shown here is derived from an EMBL/GenBank/DDBJ whole genome shotgun (WGS) entry which is preliminary data.</text>
</comment>
<dbReference type="OrthoDB" id="5416172at2759"/>
<feature type="region of interest" description="Disordered" evidence="1">
    <location>
        <begin position="1"/>
        <end position="96"/>
    </location>
</feature>
<reference evidence="2 3" key="1">
    <citation type="submission" date="2015-05" db="EMBL/GenBank/DDBJ databases">
        <title>Distinctive expansion of gene families associated with plant cell wall degradation and secondary metabolism in the genomes of grapevine trunk pathogens.</title>
        <authorList>
            <person name="Lawrence D.P."/>
            <person name="Travadon R."/>
            <person name="Rolshausen P.E."/>
            <person name="Baumgartner K."/>
        </authorList>
    </citation>
    <scope>NUCLEOTIDE SEQUENCE [LARGE SCALE GENOMIC DNA]</scope>
    <source>
        <strain evidence="2">UCRPC4</strain>
    </source>
</reference>
<evidence type="ECO:0000313" key="2">
    <source>
        <dbReference type="EMBL" id="KKY17923.1"/>
    </source>
</evidence>
<evidence type="ECO:0000313" key="3">
    <source>
        <dbReference type="Proteomes" id="UP000053317"/>
    </source>
</evidence>
<organism evidence="2 3">
    <name type="scientific">Phaeomoniella chlamydospora</name>
    <name type="common">Phaeoacremonium chlamydosporum</name>
    <dbReference type="NCBI Taxonomy" id="158046"/>
    <lineage>
        <taxon>Eukaryota</taxon>
        <taxon>Fungi</taxon>
        <taxon>Dikarya</taxon>
        <taxon>Ascomycota</taxon>
        <taxon>Pezizomycotina</taxon>
        <taxon>Eurotiomycetes</taxon>
        <taxon>Chaetothyriomycetidae</taxon>
        <taxon>Phaeomoniellales</taxon>
        <taxon>Phaeomoniellaceae</taxon>
        <taxon>Phaeomoniella</taxon>
    </lineage>
</organism>
<feature type="compositionally biased region" description="Basic and acidic residues" evidence="1">
    <location>
        <begin position="69"/>
        <end position="78"/>
    </location>
</feature>
<sequence>MTDPKQGGDLFDMASQPNTVQIPGDAGKMNTIPSKPREDQISSKTDPNFLGGATLDQAAQNVGDIPRSTGDKNPRSDDVLTGTGDSLPATVESKRF</sequence>
<gene>
    <name evidence="2" type="ORF">UCRPC4_g05295</name>
</gene>
<accession>A0A0G2G1Z6</accession>
<reference evidence="2 3" key="2">
    <citation type="submission" date="2015-05" db="EMBL/GenBank/DDBJ databases">
        <authorList>
            <person name="Morales-Cruz A."/>
            <person name="Amrine K.C."/>
            <person name="Cantu D."/>
        </authorList>
    </citation>
    <scope>NUCLEOTIDE SEQUENCE [LARGE SCALE GENOMIC DNA]</scope>
    <source>
        <strain evidence="2">UCRPC4</strain>
    </source>
</reference>
<keyword evidence="3" id="KW-1185">Reference proteome</keyword>
<proteinExistence type="predicted"/>
<evidence type="ECO:0000256" key="1">
    <source>
        <dbReference type="SAM" id="MobiDB-lite"/>
    </source>
</evidence>